<evidence type="ECO:0000313" key="3">
    <source>
        <dbReference type="Proteomes" id="UP000664169"/>
    </source>
</evidence>
<dbReference type="EMBL" id="CAJPDQ010000013">
    <property type="protein sequence ID" value="CAF9918201.1"/>
    <property type="molecule type" value="Genomic_DNA"/>
</dbReference>
<gene>
    <name evidence="2" type="ORF">GOMPHAMPRED_001448</name>
</gene>
<feature type="compositionally biased region" description="Basic and acidic residues" evidence="1">
    <location>
        <begin position="646"/>
        <end position="658"/>
    </location>
</feature>
<feature type="region of interest" description="Disordered" evidence="1">
    <location>
        <begin position="628"/>
        <end position="658"/>
    </location>
</feature>
<dbReference type="OrthoDB" id="4227485at2759"/>
<evidence type="ECO:0000256" key="1">
    <source>
        <dbReference type="SAM" id="MobiDB-lite"/>
    </source>
</evidence>
<dbReference type="Proteomes" id="UP000664169">
    <property type="component" value="Unassembled WGS sequence"/>
</dbReference>
<sequence length="794" mass="90156">MSPKTDLDKHFFDSKKRTFLGTARVSLKQLDFARTPSMCRDIDPRNVKRLLGIFKLEGCLRLEPEHSISAIVAREAFVAALGRACITVDALLSSRMEPPLLDLSELSITCLYGRHRIAAAKQFLDPFEDWWVVNFYDDALEGRTLRTMQDEYSNAMNFCHGDIYRNVIAARREGDEALEGRWLGRLNPSLRKDLGLFLKKEGYQELRSAFNSLLPFVGLWPSLKLGCLRRIFQLHQPEELAHYLMTVREIWSSILLYRNDLFACLDHETVQALQLRNPSRYKADLVYVKTRMESGIIFTRIKDESTRSAIATRLLAIDVCIPSIETFLEDTKWLEPCSAAVREHIVPKSSLSLFRSLSRSFVCKDDHLVDGGKKENFMFAYRSLFASAWRFFPELSGISPKQNQSGPKRLSNVHNDFLQHEFKKLAAELGFRLSKDVSDICSPEKVMIRKFLTTVRPPDLYEVHQEIEEELIDKIYGVIQDSYRQCNLVKPSASQNSTPGLRCGRPSFEVWNSARIFFKYEHLYKHGGDNGAFFADQRDIFVLFFGKHDGFLRPDAAESASFPAQPTDLTTNPTDSPAQAAEVVSDTSLVQAESMDLTTNPTDGPAQAAEVASDTSLIQAQSAVDYWDNNSSASSDSPVLFSAKRRREDGQPIEKEPRLAPESKTLSRTWLLNNVFQKAKEAGAITGSTTSLSHIVVFNSSKNDVDIRKRDEIADILQAHSSQSFCVETQQNSTVGSRTVLRSLSQNTFKSSSLVDVNLLIMYKGRAEYMEVLEFYKEDELQIWRHILKSTFQI</sequence>
<name>A0A8H3FCB8_9LECA</name>
<keyword evidence="3" id="KW-1185">Reference proteome</keyword>
<feature type="compositionally biased region" description="Polar residues" evidence="1">
    <location>
        <begin position="628"/>
        <end position="637"/>
    </location>
</feature>
<protein>
    <submittedName>
        <fullName evidence="2">Uncharacterized protein</fullName>
    </submittedName>
</protein>
<dbReference type="Pfam" id="PF12520">
    <property type="entry name" value="DUF3723"/>
    <property type="match status" value="1"/>
</dbReference>
<organism evidence="2 3">
    <name type="scientific">Gomphillus americanus</name>
    <dbReference type="NCBI Taxonomy" id="1940652"/>
    <lineage>
        <taxon>Eukaryota</taxon>
        <taxon>Fungi</taxon>
        <taxon>Dikarya</taxon>
        <taxon>Ascomycota</taxon>
        <taxon>Pezizomycotina</taxon>
        <taxon>Lecanoromycetes</taxon>
        <taxon>OSLEUM clade</taxon>
        <taxon>Ostropomycetidae</taxon>
        <taxon>Ostropales</taxon>
        <taxon>Graphidaceae</taxon>
        <taxon>Gomphilloideae</taxon>
        <taxon>Gomphillus</taxon>
    </lineage>
</organism>
<reference evidence="2" key="1">
    <citation type="submission" date="2021-03" db="EMBL/GenBank/DDBJ databases">
        <authorList>
            <person name="Tagirdzhanova G."/>
        </authorList>
    </citation>
    <scope>NUCLEOTIDE SEQUENCE</scope>
</reference>
<proteinExistence type="predicted"/>
<accession>A0A8H3FCB8</accession>
<dbReference type="AlphaFoldDB" id="A0A8H3FCB8"/>
<evidence type="ECO:0000313" key="2">
    <source>
        <dbReference type="EMBL" id="CAF9918201.1"/>
    </source>
</evidence>
<dbReference type="InterPro" id="IPR022198">
    <property type="entry name" value="DUF3723"/>
</dbReference>
<comment type="caution">
    <text evidence="2">The sequence shown here is derived from an EMBL/GenBank/DDBJ whole genome shotgun (WGS) entry which is preliminary data.</text>
</comment>